<evidence type="ECO:0000313" key="1">
    <source>
        <dbReference type="EMBL" id="JAH28080.1"/>
    </source>
</evidence>
<sequence>MLISIYISKLARFPKFPTYYPTLQSIVTLL</sequence>
<protein>
    <submittedName>
        <fullName evidence="1">Uncharacterized protein</fullName>
    </submittedName>
</protein>
<dbReference type="AlphaFoldDB" id="A0A0E9RHY1"/>
<dbReference type="EMBL" id="GBXM01080497">
    <property type="protein sequence ID" value="JAH28080.1"/>
    <property type="molecule type" value="Transcribed_RNA"/>
</dbReference>
<accession>A0A0E9RHY1</accession>
<name>A0A0E9RHY1_ANGAN</name>
<proteinExistence type="predicted"/>
<reference evidence="1" key="2">
    <citation type="journal article" date="2015" name="Fish Shellfish Immunol.">
        <title>Early steps in the European eel (Anguilla anguilla)-Vibrio vulnificus interaction in the gills: Role of the RtxA13 toxin.</title>
        <authorList>
            <person name="Callol A."/>
            <person name="Pajuelo D."/>
            <person name="Ebbesson L."/>
            <person name="Teles M."/>
            <person name="MacKenzie S."/>
            <person name="Amaro C."/>
        </authorList>
    </citation>
    <scope>NUCLEOTIDE SEQUENCE</scope>
</reference>
<reference evidence="1" key="1">
    <citation type="submission" date="2014-11" db="EMBL/GenBank/DDBJ databases">
        <authorList>
            <person name="Amaro Gonzalez C."/>
        </authorList>
    </citation>
    <scope>NUCLEOTIDE SEQUENCE</scope>
</reference>
<organism evidence="1">
    <name type="scientific">Anguilla anguilla</name>
    <name type="common">European freshwater eel</name>
    <name type="synonym">Muraena anguilla</name>
    <dbReference type="NCBI Taxonomy" id="7936"/>
    <lineage>
        <taxon>Eukaryota</taxon>
        <taxon>Metazoa</taxon>
        <taxon>Chordata</taxon>
        <taxon>Craniata</taxon>
        <taxon>Vertebrata</taxon>
        <taxon>Euteleostomi</taxon>
        <taxon>Actinopterygii</taxon>
        <taxon>Neopterygii</taxon>
        <taxon>Teleostei</taxon>
        <taxon>Anguilliformes</taxon>
        <taxon>Anguillidae</taxon>
        <taxon>Anguilla</taxon>
    </lineage>
</organism>